<comment type="caution">
    <text evidence="1">The sequence shown here is derived from an EMBL/GenBank/DDBJ whole genome shotgun (WGS) entry which is preliminary data.</text>
</comment>
<organism evidence="1 2">
    <name type="scientific">Candidatus Glassbacteria bacterium RIFCSPLOWO2_12_FULL_58_11</name>
    <dbReference type="NCBI Taxonomy" id="1817867"/>
    <lineage>
        <taxon>Bacteria</taxon>
        <taxon>Candidatus Glassiibacteriota</taxon>
    </lineage>
</organism>
<dbReference type="InterPro" id="IPR005883">
    <property type="entry name" value="PilM"/>
</dbReference>
<evidence type="ECO:0008006" key="3">
    <source>
        <dbReference type="Google" id="ProtNLM"/>
    </source>
</evidence>
<dbReference type="PANTHER" id="PTHR32432:SF3">
    <property type="entry name" value="ETHANOLAMINE UTILIZATION PROTEIN EUTJ"/>
    <property type="match status" value="1"/>
</dbReference>
<gene>
    <name evidence="1" type="ORF">A3F83_01305</name>
</gene>
<name>A0A1F5YL23_9BACT</name>
<dbReference type="InterPro" id="IPR043129">
    <property type="entry name" value="ATPase_NBD"/>
</dbReference>
<dbReference type="NCBIfam" id="TIGR01175">
    <property type="entry name" value="pilM"/>
    <property type="match status" value="1"/>
</dbReference>
<dbReference type="CDD" id="cd24049">
    <property type="entry name" value="ASKHA_NBD_PilM"/>
    <property type="match status" value="1"/>
</dbReference>
<dbReference type="Proteomes" id="UP000179129">
    <property type="component" value="Unassembled WGS sequence"/>
</dbReference>
<reference evidence="1 2" key="1">
    <citation type="journal article" date="2016" name="Nat. Commun.">
        <title>Thousands of microbial genomes shed light on interconnected biogeochemical processes in an aquifer system.</title>
        <authorList>
            <person name="Anantharaman K."/>
            <person name="Brown C.T."/>
            <person name="Hug L.A."/>
            <person name="Sharon I."/>
            <person name="Castelle C.J."/>
            <person name="Probst A.J."/>
            <person name="Thomas B.C."/>
            <person name="Singh A."/>
            <person name="Wilkins M.J."/>
            <person name="Karaoz U."/>
            <person name="Brodie E.L."/>
            <person name="Williams K.H."/>
            <person name="Hubbard S.S."/>
            <person name="Banfield J.F."/>
        </authorList>
    </citation>
    <scope>NUCLEOTIDE SEQUENCE [LARGE SCALE GENOMIC DNA]</scope>
</reference>
<dbReference type="Gene3D" id="3.30.1490.300">
    <property type="match status" value="1"/>
</dbReference>
<proteinExistence type="predicted"/>
<dbReference type="EMBL" id="MFIX01000238">
    <property type="protein sequence ID" value="OGG00845.1"/>
    <property type="molecule type" value="Genomic_DNA"/>
</dbReference>
<dbReference type="Gene3D" id="3.30.420.40">
    <property type="match status" value="2"/>
</dbReference>
<dbReference type="PIRSF" id="PIRSF019169">
    <property type="entry name" value="PilM"/>
    <property type="match status" value="1"/>
</dbReference>
<dbReference type="SUPFAM" id="SSF53067">
    <property type="entry name" value="Actin-like ATPase domain"/>
    <property type="match status" value="2"/>
</dbReference>
<dbReference type="AlphaFoldDB" id="A0A1F5YL23"/>
<dbReference type="PANTHER" id="PTHR32432">
    <property type="entry name" value="CELL DIVISION PROTEIN FTSA-RELATED"/>
    <property type="match status" value="1"/>
</dbReference>
<dbReference type="InterPro" id="IPR050696">
    <property type="entry name" value="FtsA/MreB"/>
</dbReference>
<dbReference type="Pfam" id="PF11104">
    <property type="entry name" value="PilM_2"/>
    <property type="match status" value="1"/>
</dbReference>
<sequence>MFFKKRGSTSMVGFDLGSHSIKIAEVDHSGKSPMLTNYGITELLPTAVQNGHVVERQAVVEAIGVLFDTCQIANRQINIALNGTDVIIKTIQTDRMSHGELEKAISWEAEQNVPFPLSEISLDYQVLDPEGDQPQMNVLLVAAKRDLIEEKLSLFDEAGCDVALIDVDTFALLNALESNYEVPAGGCHCIVHFGNQSTHLGLVKNGLPILTRNLPVGGAKLVEIIQGQLGVSEDEAYMTLYGNPAGAEGEAKPPADITPFLGVLLDDVSIGVNRAAAFLESTEESGSIEKIYLSGGCANIPSLSRLFEDKVGIPSEVANPLTRISYKAELFQAEPVEKIAPSLMLAIGLGLRLPE</sequence>
<evidence type="ECO:0000313" key="2">
    <source>
        <dbReference type="Proteomes" id="UP000179129"/>
    </source>
</evidence>
<dbReference type="STRING" id="1817867.A3F83_01305"/>
<protein>
    <recommendedName>
        <fullName evidence="3">SHS2 domain-containing protein</fullName>
    </recommendedName>
</protein>
<accession>A0A1F5YL23</accession>
<evidence type="ECO:0000313" key="1">
    <source>
        <dbReference type="EMBL" id="OGG00845.1"/>
    </source>
</evidence>